<proteinExistence type="predicted"/>
<dbReference type="AlphaFoldDB" id="A0A5C8GLY9"/>
<organism evidence="2 3">
    <name type="scientific">Prevotella brunnea</name>
    <dbReference type="NCBI Taxonomy" id="2508867"/>
    <lineage>
        <taxon>Bacteria</taxon>
        <taxon>Pseudomonadati</taxon>
        <taxon>Bacteroidota</taxon>
        <taxon>Bacteroidia</taxon>
        <taxon>Bacteroidales</taxon>
        <taxon>Prevotellaceae</taxon>
        <taxon>Prevotella</taxon>
    </lineage>
</organism>
<feature type="transmembrane region" description="Helical" evidence="1">
    <location>
        <begin position="135"/>
        <end position="153"/>
    </location>
</feature>
<keyword evidence="1" id="KW-0472">Membrane</keyword>
<keyword evidence="1" id="KW-0812">Transmembrane</keyword>
<evidence type="ECO:0000313" key="2">
    <source>
        <dbReference type="EMBL" id="TXJ63113.1"/>
    </source>
</evidence>
<dbReference type="RefSeq" id="WP_147785396.1">
    <property type="nucleotide sequence ID" value="NZ_SDIK01000011.1"/>
</dbReference>
<accession>A0A5C8GLY9</accession>
<gene>
    <name evidence="2" type="ORF">ETF27_01725</name>
</gene>
<protein>
    <recommendedName>
        <fullName evidence="4">DUF998 domain-containing protein</fullName>
    </recommendedName>
</protein>
<name>A0A5C8GLY9_9BACT</name>
<comment type="caution">
    <text evidence="2">The sequence shown here is derived from an EMBL/GenBank/DDBJ whole genome shotgun (WGS) entry which is preliminary data.</text>
</comment>
<evidence type="ECO:0000256" key="1">
    <source>
        <dbReference type="SAM" id="Phobius"/>
    </source>
</evidence>
<dbReference type="Proteomes" id="UP000321612">
    <property type="component" value="Unassembled WGS sequence"/>
</dbReference>
<feature type="transmembrane region" description="Helical" evidence="1">
    <location>
        <begin position="165"/>
        <end position="186"/>
    </location>
</feature>
<sequence length="248" mass="27300">MVNQFQISKVQNELMNWSFGIGVAMLILGFLDGFFGSGTAFQGELVAGVKRVGQSSPLSLVEDLTFCVANLLMWWVLHRCLVRRGHFGMQLALVTMMVLTALGAVIGIIPSGDVLTASGFYRQTTFGAFQSRFPFFNSFVVYLAGFVLGTGLIRRYGGYLRLYGWALVVFPLLDSLLQSFYVYLYTSVGGLTLNELNTYHGLAQLAQLALAIGSLALLRRSVSVDADERPDDGSDLNQHGAIQYKIKR</sequence>
<feature type="transmembrane region" description="Helical" evidence="1">
    <location>
        <begin position="89"/>
        <end position="109"/>
    </location>
</feature>
<evidence type="ECO:0008006" key="4">
    <source>
        <dbReference type="Google" id="ProtNLM"/>
    </source>
</evidence>
<feature type="transmembrane region" description="Helical" evidence="1">
    <location>
        <begin position="14"/>
        <end position="36"/>
    </location>
</feature>
<evidence type="ECO:0000313" key="3">
    <source>
        <dbReference type="Proteomes" id="UP000321612"/>
    </source>
</evidence>
<dbReference type="EMBL" id="SDIK01000011">
    <property type="protein sequence ID" value="TXJ63113.1"/>
    <property type="molecule type" value="Genomic_DNA"/>
</dbReference>
<keyword evidence="3" id="KW-1185">Reference proteome</keyword>
<keyword evidence="1" id="KW-1133">Transmembrane helix</keyword>
<feature type="transmembrane region" description="Helical" evidence="1">
    <location>
        <begin position="56"/>
        <end position="77"/>
    </location>
</feature>
<dbReference type="OrthoDB" id="1082760at2"/>
<reference evidence="3" key="1">
    <citation type="submission" date="2019-05" db="EMBL/GenBank/DDBJ databases">
        <title>Prevotella brunnea sp. nov., isolated from a wound of a patient.</title>
        <authorList>
            <person name="Buhl M."/>
        </authorList>
    </citation>
    <scope>NUCLEOTIDE SEQUENCE [LARGE SCALE GENOMIC DNA]</scope>
    <source>
        <strain evidence="3">A2672</strain>
    </source>
</reference>
<feature type="transmembrane region" description="Helical" evidence="1">
    <location>
        <begin position="198"/>
        <end position="218"/>
    </location>
</feature>